<evidence type="ECO:0000259" key="1">
    <source>
        <dbReference type="Pfam" id="PF01863"/>
    </source>
</evidence>
<feature type="domain" description="YgjP-like metallopeptidase" evidence="1">
    <location>
        <begin position="37"/>
        <end position="239"/>
    </location>
</feature>
<dbReference type="RefSeq" id="WP_168451883.1">
    <property type="nucleotide sequence ID" value="NZ_JAAWWK010000007.1"/>
</dbReference>
<name>A0ABX1GK79_9GAMM</name>
<reference evidence="2 3" key="1">
    <citation type="submission" date="2020-04" db="EMBL/GenBank/DDBJ databases">
        <authorList>
            <person name="Yoon J."/>
        </authorList>
    </citation>
    <scope>NUCLEOTIDE SEQUENCE [LARGE SCALE GENOMIC DNA]</scope>
    <source>
        <strain evidence="2 3">KMU-166</strain>
    </source>
</reference>
<dbReference type="Proteomes" id="UP000765845">
    <property type="component" value="Unassembled WGS sequence"/>
</dbReference>
<organism evidence="2 3">
    <name type="scientific">Spongiibacter thalassae</name>
    <dbReference type="NCBI Taxonomy" id="2721624"/>
    <lineage>
        <taxon>Bacteria</taxon>
        <taxon>Pseudomonadati</taxon>
        <taxon>Pseudomonadota</taxon>
        <taxon>Gammaproteobacteria</taxon>
        <taxon>Cellvibrionales</taxon>
        <taxon>Spongiibacteraceae</taxon>
        <taxon>Spongiibacter</taxon>
    </lineage>
</organism>
<dbReference type="PANTHER" id="PTHR30399:SF1">
    <property type="entry name" value="UTP PYROPHOSPHATASE"/>
    <property type="match status" value="1"/>
</dbReference>
<sequence length="249" mass="28265">MKRRLRTPSRTDEMCRIELAGQQVDYRLRRNARRVRALSLLVSPQGEIELRVPMNTPQGEIDAMLRRNQQWIITNRARAAQRPASAPLVTGSVVTVLGEEWVLHISAGGRAGADADIAGRRLRIIAANEDAARVALDRWYRHYAEQVFGARLAALCAGLPWPQEPPALRLRTMKSRWGSCSKSGIRLNTRLIKAPLACVDMVIVHELCHLREMNHSPAFYALMDQAMPDWRQHSRELDRIGASLMRDDY</sequence>
<comment type="caution">
    <text evidence="2">The sequence shown here is derived from an EMBL/GenBank/DDBJ whole genome shotgun (WGS) entry which is preliminary data.</text>
</comment>
<evidence type="ECO:0000313" key="3">
    <source>
        <dbReference type="Proteomes" id="UP000765845"/>
    </source>
</evidence>
<proteinExistence type="predicted"/>
<dbReference type="InterPro" id="IPR053136">
    <property type="entry name" value="UTP_pyrophosphatase-like"/>
</dbReference>
<dbReference type="InterPro" id="IPR002725">
    <property type="entry name" value="YgjP-like_metallopeptidase"/>
</dbReference>
<dbReference type="EMBL" id="JAAWWK010000007">
    <property type="protein sequence ID" value="NKI19365.1"/>
    <property type="molecule type" value="Genomic_DNA"/>
</dbReference>
<protein>
    <submittedName>
        <fullName evidence="2">M48 family metallopeptidase</fullName>
    </submittedName>
</protein>
<dbReference type="CDD" id="cd07344">
    <property type="entry name" value="M48_yhfN_like"/>
    <property type="match status" value="1"/>
</dbReference>
<keyword evidence="3" id="KW-1185">Reference proteome</keyword>
<accession>A0ABX1GK79</accession>
<dbReference type="Pfam" id="PF01863">
    <property type="entry name" value="YgjP-like"/>
    <property type="match status" value="1"/>
</dbReference>
<gene>
    <name evidence="2" type="ORF">HCU74_18315</name>
</gene>
<dbReference type="PANTHER" id="PTHR30399">
    <property type="entry name" value="UNCHARACTERIZED PROTEIN YGJP"/>
    <property type="match status" value="1"/>
</dbReference>
<dbReference type="Gene3D" id="3.30.2010.10">
    <property type="entry name" value="Metalloproteases ('zincins'), catalytic domain"/>
    <property type="match status" value="1"/>
</dbReference>
<evidence type="ECO:0000313" key="2">
    <source>
        <dbReference type="EMBL" id="NKI19365.1"/>
    </source>
</evidence>